<gene>
    <name evidence="1" type="ORF">EAH82_15385</name>
</gene>
<dbReference type="SUPFAM" id="SSF55781">
    <property type="entry name" value="GAF domain-like"/>
    <property type="match status" value="1"/>
</dbReference>
<dbReference type="Proteomes" id="UP000319212">
    <property type="component" value="Unassembled WGS sequence"/>
</dbReference>
<name>A0A502DNN4_9BURK</name>
<dbReference type="Gene3D" id="3.30.450.40">
    <property type="match status" value="1"/>
</dbReference>
<evidence type="ECO:0000313" key="2">
    <source>
        <dbReference type="Proteomes" id="UP000319212"/>
    </source>
</evidence>
<organism evidence="1 2">
    <name type="scientific">Variovorax guangxiensis</name>
    <dbReference type="NCBI Taxonomy" id="1775474"/>
    <lineage>
        <taxon>Bacteria</taxon>
        <taxon>Pseudomonadati</taxon>
        <taxon>Pseudomonadota</taxon>
        <taxon>Betaproteobacteria</taxon>
        <taxon>Burkholderiales</taxon>
        <taxon>Comamonadaceae</taxon>
        <taxon>Variovorax</taxon>
    </lineage>
</organism>
<proteinExistence type="predicted"/>
<dbReference type="RefSeq" id="WP_140843133.1">
    <property type="nucleotide sequence ID" value="NZ_RCZI01000004.1"/>
</dbReference>
<dbReference type="OrthoDB" id="8810170at2"/>
<reference evidence="1 2" key="1">
    <citation type="journal article" date="2019" name="Environ. Microbiol.">
        <title>Species interactions and distinct microbial communities in high Arctic permafrost affected cryosols are associated with the CH4 and CO2 gas fluxes.</title>
        <authorList>
            <person name="Altshuler I."/>
            <person name="Hamel J."/>
            <person name="Turney S."/>
            <person name="Magnuson E."/>
            <person name="Levesque R."/>
            <person name="Greer C."/>
            <person name="Whyte L.G."/>
        </authorList>
    </citation>
    <scope>NUCLEOTIDE SEQUENCE [LARGE SCALE GENOMIC DNA]</scope>
    <source>
        <strain evidence="1 2">S06.C</strain>
    </source>
</reference>
<evidence type="ECO:0000313" key="1">
    <source>
        <dbReference type="EMBL" id="TPG25801.1"/>
    </source>
</evidence>
<dbReference type="EMBL" id="RCZI01000004">
    <property type="protein sequence ID" value="TPG25801.1"/>
    <property type="molecule type" value="Genomic_DNA"/>
</dbReference>
<dbReference type="InterPro" id="IPR029016">
    <property type="entry name" value="GAF-like_dom_sf"/>
</dbReference>
<dbReference type="AlphaFoldDB" id="A0A502DNN4"/>
<accession>A0A502DNN4</accession>
<comment type="caution">
    <text evidence="1">The sequence shown here is derived from an EMBL/GenBank/DDBJ whole genome shotgun (WGS) entry which is preliminary data.</text>
</comment>
<protein>
    <recommendedName>
        <fullName evidence="3">GAF domain-containing protein</fullName>
    </recommendedName>
</protein>
<sequence length="227" mass="25005">MKNPSRFHKERALRKAGYPVPPFPVAPVDDGVDGVDAATRLKADREFLDACAAWEDAIDTRYLALIRSLPPIEPSPDVRDFIQRCEQYGLTAGLTGLNGRVPHRYTAVYQLDHETLRNIELVDKVGEARPDYLAAVPLGTSFCQFVLRDGAFLTSDSGHDHRLDGHPYQGVMVSYHGVPVLDTEGELYGSLCHFDVSEQPLSAAEFEHLQGVASAIAPYLKSQGTRA</sequence>
<evidence type="ECO:0008006" key="3">
    <source>
        <dbReference type="Google" id="ProtNLM"/>
    </source>
</evidence>